<proteinExistence type="predicted"/>
<protein>
    <submittedName>
        <fullName evidence="1">Uncharacterized protein</fullName>
    </submittedName>
</protein>
<dbReference type="EMBL" id="CM055756">
    <property type="protein sequence ID" value="KAJ7989431.1"/>
    <property type="molecule type" value="Genomic_DNA"/>
</dbReference>
<dbReference type="Proteomes" id="UP001157502">
    <property type="component" value="Chromosome 29"/>
</dbReference>
<evidence type="ECO:0000313" key="2">
    <source>
        <dbReference type="Proteomes" id="UP001157502"/>
    </source>
</evidence>
<name>A0ACC2FDJ0_DALPE</name>
<keyword evidence="2" id="KW-1185">Reference proteome</keyword>
<organism evidence="1 2">
    <name type="scientific">Dallia pectoralis</name>
    <name type="common">Alaska blackfish</name>
    <dbReference type="NCBI Taxonomy" id="75939"/>
    <lineage>
        <taxon>Eukaryota</taxon>
        <taxon>Metazoa</taxon>
        <taxon>Chordata</taxon>
        <taxon>Craniata</taxon>
        <taxon>Vertebrata</taxon>
        <taxon>Euteleostomi</taxon>
        <taxon>Actinopterygii</taxon>
        <taxon>Neopterygii</taxon>
        <taxon>Teleostei</taxon>
        <taxon>Protacanthopterygii</taxon>
        <taxon>Esociformes</taxon>
        <taxon>Umbridae</taxon>
        <taxon>Dallia</taxon>
    </lineage>
</organism>
<accession>A0ACC2FDJ0</accession>
<sequence length="210" mass="23558">MEVASPPLTGSGLAQAVCRGACCPAGPWEGCVRGRRWAKRTFLWPLTGDTGRNAEQQRVSRERAHAHQTCAQRTDTRHVHSARPPDTCTAHGHQRPTRDSGPTWRRTPHTHPKTRARAGEIGELSKHTGMPLSCWYFRRTEPGTAASRLYRQRSQRRTLPAGRPAPTTRPLQQHTAPDTNPLSPQTNQLGLGEQEYCPRRRKAMKPTRTL</sequence>
<gene>
    <name evidence="1" type="ORF">DPEC_G00304470</name>
</gene>
<evidence type="ECO:0000313" key="1">
    <source>
        <dbReference type="EMBL" id="KAJ7989431.1"/>
    </source>
</evidence>
<comment type="caution">
    <text evidence="1">The sequence shown here is derived from an EMBL/GenBank/DDBJ whole genome shotgun (WGS) entry which is preliminary data.</text>
</comment>
<reference evidence="1" key="1">
    <citation type="submission" date="2021-05" db="EMBL/GenBank/DDBJ databases">
        <authorList>
            <person name="Pan Q."/>
            <person name="Jouanno E."/>
            <person name="Zahm M."/>
            <person name="Klopp C."/>
            <person name="Cabau C."/>
            <person name="Louis A."/>
            <person name="Berthelot C."/>
            <person name="Parey E."/>
            <person name="Roest Crollius H."/>
            <person name="Montfort J."/>
            <person name="Robinson-Rechavi M."/>
            <person name="Bouchez O."/>
            <person name="Lampietro C."/>
            <person name="Lopez Roques C."/>
            <person name="Donnadieu C."/>
            <person name="Postlethwait J."/>
            <person name="Bobe J."/>
            <person name="Dillon D."/>
            <person name="Chandos A."/>
            <person name="von Hippel F."/>
            <person name="Guiguen Y."/>
        </authorList>
    </citation>
    <scope>NUCLEOTIDE SEQUENCE</scope>
    <source>
        <strain evidence="1">YG-Jan2019</strain>
    </source>
</reference>